<dbReference type="OrthoDB" id="9801813at2"/>
<dbReference type="PANTHER" id="PTHR32182">
    <property type="entry name" value="DNA REPLICATION AND REPAIR PROTEIN RECF"/>
    <property type="match status" value="1"/>
</dbReference>
<dbReference type="Pfam" id="PF13304">
    <property type="entry name" value="AAA_21"/>
    <property type="match status" value="1"/>
</dbReference>
<comment type="caution">
    <text evidence="3">The sequence shown here is derived from an EMBL/GenBank/DDBJ whole genome shotgun (WGS) entry which is preliminary data.</text>
</comment>
<dbReference type="GO" id="GO:0006302">
    <property type="term" value="P:double-strand break repair"/>
    <property type="evidence" value="ECO:0007669"/>
    <property type="project" value="TreeGrafter"/>
</dbReference>
<dbReference type="PANTHER" id="PTHR32182:SF22">
    <property type="entry name" value="ATP-DEPENDENT ENDONUCLEASE, OLD FAMILY-RELATED"/>
    <property type="match status" value="1"/>
</dbReference>
<feature type="domain" description="Rad50/SbcC-type AAA" evidence="2">
    <location>
        <begin position="9"/>
        <end position="143"/>
    </location>
</feature>
<keyword evidence="6" id="KW-1185">Reference proteome</keyword>
<reference evidence="5 6" key="1">
    <citation type="submission" date="2013-08" db="EMBL/GenBank/DDBJ databases">
        <authorList>
            <person name="Durkin A.S."/>
            <person name="Haft D.R."/>
            <person name="McCorrison J."/>
            <person name="Torralba M."/>
            <person name="Gillis M."/>
            <person name="Haft D.H."/>
            <person name="Methe B."/>
            <person name="Sutton G."/>
            <person name="Nelson K.E."/>
        </authorList>
    </citation>
    <scope>NUCLEOTIDE SEQUENCE [LARGE SCALE GENOMIC DNA]</scope>
    <source>
        <strain evidence="4 6">ATCC 35536</strain>
        <strain evidence="3 5">VPI DR56BR1116</strain>
    </source>
</reference>
<evidence type="ECO:0000313" key="3">
    <source>
        <dbReference type="EMBL" id="ERF60433.1"/>
    </source>
</evidence>
<name>U2KGU9_TRESO</name>
<dbReference type="EMBL" id="AUZJ01000043">
    <property type="protein sequence ID" value="ERF60433.1"/>
    <property type="molecule type" value="Genomic_DNA"/>
</dbReference>
<evidence type="ECO:0000313" key="5">
    <source>
        <dbReference type="Proteomes" id="UP000016412"/>
    </source>
</evidence>
<dbReference type="Proteomes" id="UP000016646">
    <property type="component" value="Unassembled WGS sequence"/>
</dbReference>
<dbReference type="GO" id="GO:0005524">
    <property type="term" value="F:ATP binding"/>
    <property type="evidence" value="ECO:0007669"/>
    <property type="project" value="InterPro"/>
</dbReference>
<dbReference type="eggNOG" id="COG4637">
    <property type="taxonomic scope" value="Bacteria"/>
</dbReference>
<dbReference type="InterPro" id="IPR038729">
    <property type="entry name" value="Rad50/SbcC_AAA"/>
</dbReference>
<dbReference type="AlphaFoldDB" id="U2KGU9"/>
<feature type="domain" description="ATPase AAA-type core" evidence="1">
    <location>
        <begin position="243"/>
        <end position="321"/>
    </location>
</feature>
<protein>
    <submittedName>
        <fullName evidence="3">AAA domain protein</fullName>
    </submittedName>
</protein>
<dbReference type="STRING" id="1125725.HMPREF1325_2680"/>
<dbReference type="PATRIC" id="fig|1125725.3.peg.1854"/>
<dbReference type="Pfam" id="PF13476">
    <property type="entry name" value="AAA_23"/>
    <property type="match status" value="1"/>
</dbReference>
<proteinExistence type="predicted"/>
<dbReference type="SUPFAM" id="SSF52540">
    <property type="entry name" value="P-loop containing nucleoside triphosphate hydrolases"/>
    <property type="match status" value="1"/>
</dbReference>
<dbReference type="Gene3D" id="3.40.50.300">
    <property type="entry name" value="P-loop containing nucleotide triphosphate hydrolases"/>
    <property type="match status" value="1"/>
</dbReference>
<evidence type="ECO:0000313" key="4">
    <source>
        <dbReference type="EMBL" id="ERJ97756.1"/>
    </source>
</evidence>
<gene>
    <name evidence="4" type="ORF">HMPREF0860_0465</name>
    <name evidence="3" type="ORF">HMPREF1325_2680</name>
</gene>
<dbReference type="RefSeq" id="WP_021330831.1">
    <property type="nucleotide sequence ID" value="NZ_AUZJ01000043.1"/>
</dbReference>
<dbReference type="InterPro" id="IPR003959">
    <property type="entry name" value="ATPase_AAA_core"/>
</dbReference>
<organism evidence="3 5">
    <name type="scientific">Treponema socranskii subsp. socranskii VPI DR56BR1116 = ATCC 35536</name>
    <dbReference type="NCBI Taxonomy" id="1125725"/>
    <lineage>
        <taxon>Bacteria</taxon>
        <taxon>Pseudomonadati</taxon>
        <taxon>Spirochaetota</taxon>
        <taxon>Spirochaetia</taxon>
        <taxon>Spirochaetales</taxon>
        <taxon>Treponemataceae</taxon>
        <taxon>Treponema</taxon>
    </lineage>
</organism>
<sequence>MGDRSILKRIELSGFKSIGSDKNSLDLELSDINIIIGANGSGKTNLLSFFKMLNYMMTGAFQNYIGKYGSAENLLYFGSKCESLIHSRLTFANNNDTDVYAITLVKSVQDSLIFSNESIEWRGKTYELAGGQKESYLASHELKYNSEKIIKHILSNCRTFQFHDTSMSSHIRTTTEVENNRYIMSDGGNIAAYLYMLKKTPAYGKYYNRIVERIRFVMPQFHDFFLEPQALNPTYIKLRWLSIDNNEYTFGAEQLSDGSIRFIALATLFLQPPELLPNVIIVDEPELGLHPQAIDILASMIKTAAQHVQVIVATQSSRLLDSFDASKIIVADYDDVNKCSLFRRLDKEQLHAWLDDFSLSELWEKNVLGGQP</sequence>
<evidence type="ECO:0000313" key="6">
    <source>
        <dbReference type="Proteomes" id="UP000016646"/>
    </source>
</evidence>
<accession>U2KGU9</accession>
<dbReference type="GO" id="GO:0000731">
    <property type="term" value="P:DNA synthesis involved in DNA repair"/>
    <property type="evidence" value="ECO:0007669"/>
    <property type="project" value="TreeGrafter"/>
</dbReference>
<dbReference type="InterPro" id="IPR027417">
    <property type="entry name" value="P-loop_NTPase"/>
</dbReference>
<dbReference type="EMBL" id="AVQI01000084">
    <property type="protein sequence ID" value="ERJ97756.1"/>
    <property type="molecule type" value="Genomic_DNA"/>
</dbReference>
<evidence type="ECO:0000259" key="1">
    <source>
        <dbReference type="Pfam" id="PF13304"/>
    </source>
</evidence>
<dbReference type="InterPro" id="IPR014555">
    <property type="entry name" value="RecF-like"/>
</dbReference>
<dbReference type="GO" id="GO:0016887">
    <property type="term" value="F:ATP hydrolysis activity"/>
    <property type="evidence" value="ECO:0007669"/>
    <property type="project" value="InterPro"/>
</dbReference>
<dbReference type="Proteomes" id="UP000016412">
    <property type="component" value="Unassembled WGS sequence"/>
</dbReference>
<dbReference type="PIRSF" id="PIRSF029347">
    <property type="entry name" value="RecF"/>
    <property type="match status" value="1"/>
</dbReference>
<evidence type="ECO:0000259" key="2">
    <source>
        <dbReference type="Pfam" id="PF13476"/>
    </source>
</evidence>
<dbReference type="CDD" id="cd00267">
    <property type="entry name" value="ABC_ATPase"/>
    <property type="match status" value="1"/>
</dbReference>